<dbReference type="GeneID" id="78511944"/>
<dbReference type="Proteomes" id="UP000000333">
    <property type="component" value="Chromosome"/>
</dbReference>
<proteinExistence type="predicted"/>
<dbReference type="PROSITE" id="PS50943">
    <property type="entry name" value="HTH_CROC1"/>
    <property type="match status" value="1"/>
</dbReference>
<dbReference type="PATRIC" id="fig|633147.7.peg.1048"/>
<feature type="compositionally biased region" description="Basic and acidic residues" evidence="2">
    <location>
        <begin position="1"/>
        <end position="13"/>
    </location>
</feature>
<dbReference type="InterPro" id="IPR010982">
    <property type="entry name" value="Lambda_DNA-bd_dom_sf"/>
</dbReference>
<organism evidence="4 5">
    <name type="scientific">Olsenella uli (strain ATCC 49627 / DSM 7084 / CCUG 31166 / CIP 109912 / JCM 12494 / LMG 11480 / NCIMB 702895 / VPI D76D-27C)</name>
    <name type="common">Lactobacillus uli</name>
    <dbReference type="NCBI Taxonomy" id="633147"/>
    <lineage>
        <taxon>Bacteria</taxon>
        <taxon>Bacillati</taxon>
        <taxon>Actinomycetota</taxon>
        <taxon>Coriobacteriia</taxon>
        <taxon>Coriobacteriales</taxon>
        <taxon>Atopobiaceae</taxon>
        <taxon>Olsenella</taxon>
    </lineage>
</organism>
<dbReference type="PANTHER" id="PTHR46558">
    <property type="entry name" value="TRACRIPTIONAL REGULATORY PROTEIN-RELATED-RELATED"/>
    <property type="match status" value="1"/>
</dbReference>
<dbReference type="InterPro" id="IPR001387">
    <property type="entry name" value="Cro/C1-type_HTH"/>
</dbReference>
<dbReference type="SUPFAM" id="SSF47413">
    <property type="entry name" value="lambda repressor-like DNA-binding domains"/>
    <property type="match status" value="1"/>
</dbReference>
<dbReference type="STRING" id="633147.Olsu_0506"/>
<dbReference type="KEGG" id="ols:Olsu_0506"/>
<protein>
    <submittedName>
        <fullName evidence="4">Transcriptional regulator, XRE family</fullName>
    </submittedName>
</protein>
<evidence type="ECO:0000256" key="2">
    <source>
        <dbReference type="SAM" id="MobiDB-lite"/>
    </source>
</evidence>
<dbReference type="AlphaFoldDB" id="E1QZ07"/>
<dbReference type="eggNOG" id="COG1476">
    <property type="taxonomic scope" value="Bacteria"/>
</dbReference>
<keyword evidence="5" id="KW-1185">Reference proteome</keyword>
<sequence>MGERYKEASDRSADAVAAGPRSTQGERAVHENNLRYLRDKVGLSQVQVAAQLGVSSKTYSSWETGRTELGAERIRALCDLLGCTPNDVLGYRGHTSFAPVTTIEETIVDLYGRLAPNVRMAVLEIMRDSAKKRRPR</sequence>
<evidence type="ECO:0000256" key="1">
    <source>
        <dbReference type="ARBA" id="ARBA00023125"/>
    </source>
</evidence>
<dbReference type="HOGENOM" id="CLU_1873322_0_0_11"/>
<dbReference type="SMART" id="SM00530">
    <property type="entry name" value="HTH_XRE"/>
    <property type="match status" value="1"/>
</dbReference>
<evidence type="ECO:0000259" key="3">
    <source>
        <dbReference type="PROSITE" id="PS50943"/>
    </source>
</evidence>
<dbReference type="EMBL" id="CP002106">
    <property type="protein sequence ID" value="ADK67621.1"/>
    <property type="molecule type" value="Genomic_DNA"/>
</dbReference>
<keyword evidence="1" id="KW-0238">DNA-binding</keyword>
<dbReference type="RefSeq" id="WP_013251373.1">
    <property type="nucleotide sequence ID" value="NC_014363.1"/>
</dbReference>
<accession>E1QZ07</accession>
<gene>
    <name evidence="4" type="ordered locus">Olsu_0506</name>
</gene>
<dbReference type="OrthoDB" id="9795572at2"/>
<feature type="domain" description="HTH cro/C1-type" evidence="3">
    <location>
        <begin position="34"/>
        <end position="88"/>
    </location>
</feature>
<dbReference type="Gene3D" id="1.10.260.40">
    <property type="entry name" value="lambda repressor-like DNA-binding domains"/>
    <property type="match status" value="1"/>
</dbReference>
<evidence type="ECO:0000313" key="5">
    <source>
        <dbReference type="Proteomes" id="UP000000333"/>
    </source>
</evidence>
<evidence type="ECO:0000313" key="4">
    <source>
        <dbReference type="EMBL" id="ADK67621.1"/>
    </source>
</evidence>
<name>E1QZ07_OLSUV</name>
<feature type="region of interest" description="Disordered" evidence="2">
    <location>
        <begin position="1"/>
        <end position="29"/>
    </location>
</feature>
<dbReference type="CDD" id="cd00093">
    <property type="entry name" value="HTH_XRE"/>
    <property type="match status" value="1"/>
</dbReference>
<dbReference type="GO" id="GO:0003677">
    <property type="term" value="F:DNA binding"/>
    <property type="evidence" value="ECO:0007669"/>
    <property type="project" value="UniProtKB-KW"/>
</dbReference>
<reference evidence="4 5" key="1">
    <citation type="journal article" date="2010" name="Stand. Genomic Sci.">
        <title>Complete genome sequence of Olsenella uli type strain (VPI D76D-27C).</title>
        <authorList>
            <person name="Goker M."/>
            <person name="Held B."/>
            <person name="Lucas S."/>
            <person name="Nolan M."/>
            <person name="Yasawong M."/>
            <person name="Glavina Del Rio T."/>
            <person name="Tice H."/>
            <person name="Cheng J.F."/>
            <person name="Bruce D."/>
            <person name="Detter J.C."/>
            <person name="Tapia R."/>
            <person name="Han C."/>
            <person name="Goodwin L."/>
            <person name="Pitluck S."/>
            <person name="Liolios K."/>
            <person name="Ivanova N."/>
            <person name="Mavromatis K."/>
            <person name="Mikhailova N."/>
            <person name="Pati A."/>
            <person name="Chen A."/>
            <person name="Palaniappan K."/>
            <person name="Land M."/>
            <person name="Hauser L."/>
            <person name="Chang Y.J."/>
            <person name="Jeffries C.D."/>
            <person name="Rohde M."/>
            <person name="Sikorski J."/>
            <person name="Pukall R."/>
            <person name="Woyke T."/>
            <person name="Bristow J."/>
            <person name="Eisen J.A."/>
            <person name="Markowitz V."/>
            <person name="Hugenholtz P."/>
            <person name="Kyrpides N.C."/>
            <person name="Klenk H.P."/>
            <person name="Lapidus A."/>
        </authorList>
    </citation>
    <scope>NUCLEOTIDE SEQUENCE [LARGE SCALE GENOMIC DNA]</scope>
    <source>
        <strain evidence="5">ATCC 49627 / DSM 7084 / CIP 109912 / JCM 12494 / NCIMB 702895 / VPI D76D-27C</strain>
    </source>
</reference>
<dbReference type="Pfam" id="PF01381">
    <property type="entry name" value="HTH_3"/>
    <property type="match status" value="1"/>
</dbReference>
<dbReference type="PANTHER" id="PTHR46558:SF4">
    <property type="entry name" value="DNA-BIDING PHAGE PROTEIN"/>
    <property type="match status" value="1"/>
</dbReference>